<evidence type="ECO:0000256" key="1">
    <source>
        <dbReference type="PIRSR" id="PIRSR640255-2"/>
    </source>
</evidence>
<dbReference type="PANTHER" id="PTHR13966:SF5">
    <property type="entry name" value="ENDONUCLEASE G, MITOCHONDRIAL"/>
    <property type="match status" value="1"/>
</dbReference>
<dbReference type="Gene3D" id="3.40.570.10">
    <property type="entry name" value="Extracellular Endonuclease, subunit A"/>
    <property type="match status" value="1"/>
</dbReference>
<accession>A0A3D8L137</accession>
<reference evidence="4" key="1">
    <citation type="submission" date="2018-08" db="EMBL/GenBank/DDBJ databases">
        <authorList>
            <person name="Liu Z.-W."/>
            <person name="Du Z.-J."/>
        </authorList>
    </citation>
    <scope>NUCLEOTIDE SEQUENCE [LARGE SCALE GENOMIC DNA]</scope>
    <source>
        <strain evidence="4">H4X</strain>
    </source>
</reference>
<gene>
    <name evidence="3" type="ORF">DXT99_25235</name>
</gene>
<dbReference type="EMBL" id="QRGR01000045">
    <property type="protein sequence ID" value="RDV11120.1"/>
    <property type="molecule type" value="Genomic_DNA"/>
</dbReference>
<sequence>MTNIISQAPQNNQETWANLEDYTRDLVGDGKEVYVVMGSYGVGGTGTNGSAQTIDNGRVTVPGRIWKMLVVLEEGEGDQQGINTSTRVIAVDTPNSNTVRPDWGSYRTSVDAIEQATGYDLLSALPAQVQQALERQVDTGPTR</sequence>
<feature type="binding site" evidence="1">
    <location>
        <position position="12"/>
    </location>
    <ligand>
        <name>Mg(2+)</name>
        <dbReference type="ChEBI" id="CHEBI:18420"/>
        <note>catalytic</note>
    </ligand>
</feature>
<evidence type="ECO:0000313" key="4">
    <source>
        <dbReference type="Proteomes" id="UP000256708"/>
    </source>
</evidence>
<proteinExistence type="predicted"/>
<dbReference type="Pfam" id="PF01223">
    <property type="entry name" value="Endonuclease_NS"/>
    <property type="match status" value="1"/>
</dbReference>
<evidence type="ECO:0000259" key="2">
    <source>
        <dbReference type="Pfam" id="PF01223"/>
    </source>
</evidence>
<dbReference type="GO" id="GO:0046872">
    <property type="term" value="F:metal ion binding"/>
    <property type="evidence" value="ECO:0007669"/>
    <property type="project" value="UniProtKB-KW"/>
</dbReference>
<comment type="caution">
    <text evidence="3">The sequence shown here is derived from an EMBL/GenBank/DDBJ whole genome shotgun (WGS) entry which is preliminary data.</text>
</comment>
<organism evidence="3 4">
    <name type="scientific">Pontibacter diazotrophicus</name>
    <dbReference type="NCBI Taxonomy" id="1400979"/>
    <lineage>
        <taxon>Bacteria</taxon>
        <taxon>Pseudomonadati</taxon>
        <taxon>Bacteroidota</taxon>
        <taxon>Cytophagia</taxon>
        <taxon>Cytophagales</taxon>
        <taxon>Hymenobacteraceae</taxon>
        <taxon>Pontibacter</taxon>
    </lineage>
</organism>
<dbReference type="GO" id="GO:0016787">
    <property type="term" value="F:hydrolase activity"/>
    <property type="evidence" value="ECO:0007669"/>
    <property type="project" value="InterPro"/>
</dbReference>
<dbReference type="GO" id="GO:0003676">
    <property type="term" value="F:nucleic acid binding"/>
    <property type="evidence" value="ECO:0007669"/>
    <property type="project" value="InterPro"/>
</dbReference>
<dbReference type="AlphaFoldDB" id="A0A3D8L137"/>
<keyword evidence="4" id="KW-1185">Reference proteome</keyword>
<dbReference type="Proteomes" id="UP000256708">
    <property type="component" value="Unassembled WGS sequence"/>
</dbReference>
<dbReference type="InterPro" id="IPR044929">
    <property type="entry name" value="DNA/RNA_non-sp_Endonuclease_sf"/>
</dbReference>
<dbReference type="InterPro" id="IPR044925">
    <property type="entry name" value="His-Me_finger_sf"/>
</dbReference>
<name>A0A3D8L137_9BACT</name>
<protein>
    <recommendedName>
        <fullName evidence="2">DNA/RNA non-specific endonuclease/pyrophosphatase/phosphodiesterase domain-containing protein</fullName>
    </recommendedName>
</protein>
<dbReference type="PANTHER" id="PTHR13966">
    <property type="entry name" value="ENDONUCLEASE RELATED"/>
    <property type="match status" value="1"/>
</dbReference>
<dbReference type="SUPFAM" id="SSF54060">
    <property type="entry name" value="His-Me finger endonucleases"/>
    <property type="match status" value="1"/>
</dbReference>
<dbReference type="GO" id="GO:0004519">
    <property type="term" value="F:endonuclease activity"/>
    <property type="evidence" value="ECO:0007669"/>
    <property type="project" value="TreeGrafter"/>
</dbReference>
<dbReference type="InterPro" id="IPR040255">
    <property type="entry name" value="Non-specific_endonuclease"/>
</dbReference>
<keyword evidence="1" id="KW-0479">Metal-binding</keyword>
<dbReference type="OrthoDB" id="9811262at2"/>
<feature type="domain" description="DNA/RNA non-specific endonuclease/pyrophosphatase/phosphodiesterase" evidence="2">
    <location>
        <begin position="1"/>
        <end position="127"/>
    </location>
</feature>
<evidence type="ECO:0000313" key="3">
    <source>
        <dbReference type="EMBL" id="RDV11120.1"/>
    </source>
</evidence>
<dbReference type="InterPro" id="IPR001604">
    <property type="entry name" value="Endo_G_ENPP1-like_dom"/>
</dbReference>